<evidence type="ECO:0000256" key="12">
    <source>
        <dbReference type="RuleBase" id="RU003784"/>
    </source>
</evidence>
<keyword evidence="4 10" id="KW-0808">Transferase</keyword>
<evidence type="ECO:0000256" key="1">
    <source>
        <dbReference type="ARBA" id="ARBA00001946"/>
    </source>
</evidence>
<evidence type="ECO:0000256" key="2">
    <source>
        <dbReference type="ARBA" id="ARBA00003213"/>
    </source>
</evidence>
<comment type="caution">
    <text evidence="10">Lacks conserved residue(s) required for the propagation of feature annotation.</text>
</comment>
<comment type="cofactor">
    <cofactor evidence="1 10">
        <name>Mg(2+)</name>
        <dbReference type="ChEBI" id="CHEBI:18420"/>
    </cofactor>
</comment>
<evidence type="ECO:0000256" key="7">
    <source>
        <dbReference type="ARBA" id="ARBA00022840"/>
    </source>
</evidence>
<dbReference type="PANTHER" id="PTHR11088">
    <property type="entry name" value="TRNA DIMETHYLALLYLTRANSFERASE"/>
    <property type="match status" value="1"/>
</dbReference>
<dbReference type="GO" id="GO:0052381">
    <property type="term" value="F:tRNA dimethylallyltransferase activity"/>
    <property type="evidence" value="ECO:0007669"/>
    <property type="project" value="UniProtKB-UniRule"/>
</dbReference>
<protein>
    <recommendedName>
        <fullName evidence="10">tRNA dimethylallyltransferase</fullName>
        <ecNumber evidence="10">2.5.1.75</ecNumber>
    </recommendedName>
    <alternativeName>
        <fullName evidence="10">Dimethylallyl diphosphate:tRNA dimethylallyltransferase</fullName>
        <shortName evidence="10">DMAPP:tRNA dimethylallyltransferase</shortName>
        <shortName evidence="10">DMATase</shortName>
    </alternativeName>
    <alternativeName>
        <fullName evidence="10">Isopentenyl-diphosphate:tRNA isopentenyltransferase</fullName>
        <shortName evidence="10">IPP transferase</shortName>
        <shortName evidence="10">IPPT</shortName>
        <shortName evidence="10">IPTase</shortName>
    </alternativeName>
</protein>
<dbReference type="Proteomes" id="UP000650081">
    <property type="component" value="Unassembled WGS sequence"/>
</dbReference>
<dbReference type="Pfam" id="PF01715">
    <property type="entry name" value="IPPT"/>
    <property type="match status" value="1"/>
</dbReference>
<organism evidence="14 15">
    <name type="scientific">Neolewinella lacunae</name>
    <dbReference type="NCBI Taxonomy" id="1517758"/>
    <lineage>
        <taxon>Bacteria</taxon>
        <taxon>Pseudomonadati</taxon>
        <taxon>Bacteroidota</taxon>
        <taxon>Saprospiria</taxon>
        <taxon>Saprospirales</taxon>
        <taxon>Lewinellaceae</taxon>
        <taxon>Neolewinella</taxon>
    </lineage>
</organism>
<dbReference type="HAMAP" id="MF_00185">
    <property type="entry name" value="IPP_trans"/>
    <property type="match status" value="1"/>
</dbReference>
<feature type="site" description="Interaction with substrate tRNA" evidence="10">
    <location>
        <position position="124"/>
    </location>
</feature>
<evidence type="ECO:0000256" key="5">
    <source>
        <dbReference type="ARBA" id="ARBA00022694"/>
    </source>
</evidence>
<name>A0A923T8A3_9BACT</name>
<dbReference type="EMBL" id="JACSIT010000135">
    <property type="protein sequence ID" value="MBC6995395.1"/>
    <property type="molecule type" value="Genomic_DNA"/>
</dbReference>
<evidence type="ECO:0000313" key="15">
    <source>
        <dbReference type="Proteomes" id="UP000650081"/>
    </source>
</evidence>
<feature type="binding site" evidence="10">
    <location>
        <begin position="11"/>
        <end position="18"/>
    </location>
    <ligand>
        <name>ATP</name>
        <dbReference type="ChEBI" id="CHEBI:30616"/>
    </ligand>
</feature>
<dbReference type="RefSeq" id="WP_187467427.1">
    <property type="nucleotide sequence ID" value="NZ_JACSIT010000135.1"/>
</dbReference>
<evidence type="ECO:0000256" key="11">
    <source>
        <dbReference type="RuleBase" id="RU003783"/>
    </source>
</evidence>
<keyword evidence="15" id="KW-1185">Reference proteome</keyword>
<dbReference type="InterPro" id="IPR018022">
    <property type="entry name" value="IPT"/>
</dbReference>
<comment type="subunit">
    <text evidence="10">Monomer.</text>
</comment>
<gene>
    <name evidence="10 14" type="primary">miaA</name>
    <name evidence="14" type="ORF">H9S92_14570</name>
</gene>
<dbReference type="Gene3D" id="1.10.20.140">
    <property type="match status" value="1"/>
</dbReference>
<comment type="caution">
    <text evidence="14">The sequence shown here is derived from an EMBL/GenBank/DDBJ whole genome shotgun (WGS) entry which is preliminary data.</text>
</comment>
<dbReference type="GO" id="GO:0005524">
    <property type="term" value="F:ATP binding"/>
    <property type="evidence" value="ECO:0007669"/>
    <property type="project" value="UniProtKB-UniRule"/>
</dbReference>
<feature type="region of interest" description="Interaction with substrate tRNA" evidence="10">
    <location>
        <begin position="36"/>
        <end position="39"/>
    </location>
</feature>
<evidence type="ECO:0000256" key="9">
    <source>
        <dbReference type="ARBA" id="ARBA00049563"/>
    </source>
</evidence>
<keyword evidence="5 10" id="KW-0819">tRNA processing</keyword>
<comment type="function">
    <text evidence="2 10 12">Catalyzes the transfer of a dimethylallyl group onto the adenine at position 37 in tRNAs that read codons beginning with uridine, leading to the formation of N6-(dimethylallyl)adenosine (i(6)A).</text>
</comment>
<keyword evidence="8 10" id="KW-0460">Magnesium</keyword>
<feature type="binding site" evidence="10">
    <location>
        <begin position="13"/>
        <end position="18"/>
    </location>
    <ligand>
        <name>substrate</name>
    </ligand>
</feature>
<dbReference type="GO" id="GO:0006400">
    <property type="term" value="P:tRNA modification"/>
    <property type="evidence" value="ECO:0007669"/>
    <property type="project" value="TreeGrafter"/>
</dbReference>
<dbReference type="AlphaFoldDB" id="A0A923T8A3"/>
<evidence type="ECO:0000256" key="3">
    <source>
        <dbReference type="ARBA" id="ARBA00005842"/>
    </source>
</evidence>
<evidence type="ECO:0000256" key="8">
    <source>
        <dbReference type="ARBA" id="ARBA00022842"/>
    </source>
</evidence>
<comment type="similarity">
    <text evidence="3 10 13">Belongs to the IPP transferase family.</text>
</comment>
<feature type="site" description="Interaction with substrate tRNA" evidence="10">
    <location>
        <position position="102"/>
    </location>
</feature>
<keyword evidence="6 10" id="KW-0547">Nucleotide-binding</keyword>
<evidence type="ECO:0000313" key="14">
    <source>
        <dbReference type="EMBL" id="MBC6995395.1"/>
    </source>
</evidence>
<dbReference type="PANTHER" id="PTHR11088:SF60">
    <property type="entry name" value="TRNA DIMETHYLALLYLTRANSFERASE"/>
    <property type="match status" value="1"/>
</dbReference>
<evidence type="ECO:0000256" key="10">
    <source>
        <dbReference type="HAMAP-Rule" id="MF_00185"/>
    </source>
</evidence>
<dbReference type="InterPro" id="IPR027417">
    <property type="entry name" value="P-loop_NTPase"/>
</dbReference>
<keyword evidence="7 10" id="KW-0067">ATP-binding</keyword>
<proteinExistence type="inferred from homology"/>
<dbReference type="NCBIfam" id="TIGR00174">
    <property type="entry name" value="miaA"/>
    <property type="match status" value="1"/>
</dbReference>
<dbReference type="EC" id="2.5.1.75" evidence="10"/>
<dbReference type="InterPro" id="IPR039657">
    <property type="entry name" value="Dimethylallyltransferase"/>
</dbReference>
<dbReference type="SUPFAM" id="SSF52540">
    <property type="entry name" value="P-loop containing nucleoside triphosphate hydrolases"/>
    <property type="match status" value="1"/>
</dbReference>
<evidence type="ECO:0000256" key="4">
    <source>
        <dbReference type="ARBA" id="ARBA00022679"/>
    </source>
</evidence>
<reference evidence="14" key="1">
    <citation type="submission" date="2020-08" db="EMBL/GenBank/DDBJ databases">
        <title>Lewinella bacteria from marine environments.</title>
        <authorList>
            <person name="Zhong Y."/>
        </authorList>
    </citation>
    <scope>NUCLEOTIDE SEQUENCE</scope>
    <source>
        <strain evidence="14">KCTC 42187</strain>
    </source>
</reference>
<evidence type="ECO:0000256" key="6">
    <source>
        <dbReference type="ARBA" id="ARBA00022741"/>
    </source>
</evidence>
<evidence type="ECO:0000256" key="13">
    <source>
        <dbReference type="RuleBase" id="RU003785"/>
    </source>
</evidence>
<comment type="catalytic activity">
    <reaction evidence="9 10 11">
        <text>adenosine(37) in tRNA + dimethylallyl diphosphate = N(6)-dimethylallyladenosine(37) in tRNA + diphosphate</text>
        <dbReference type="Rhea" id="RHEA:26482"/>
        <dbReference type="Rhea" id="RHEA-COMP:10162"/>
        <dbReference type="Rhea" id="RHEA-COMP:10375"/>
        <dbReference type="ChEBI" id="CHEBI:33019"/>
        <dbReference type="ChEBI" id="CHEBI:57623"/>
        <dbReference type="ChEBI" id="CHEBI:74411"/>
        <dbReference type="ChEBI" id="CHEBI:74415"/>
        <dbReference type="EC" id="2.5.1.75"/>
    </reaction>
</comment>
<sequence>MEKKTLIVIGGPTASGKTGLAIAVAQHFGTEIISGDSRQFYREMTIGNARPTDQELALVRHHFIADRSLLDPLSAGRFAEEALQRLHTIFESHPYAVLVGGSGLYLRALCEGLDEFPEVTEGARSQVQSLLNEQGLPGLQAELSRLDPAYYAVVDRANPRRLERALQVCYASGQPYSSFLGQTTARPFRCLYLRAHPPREALYARIDARVDAMLAAGLEAEVQSLAPHQDLPVLQTVGYQEWWPYLRGEYDRATAIDLVKRNSRRYAKRQVTWFSKDDQYRTVAGVADVLAELKRL</sequence>
<dbReference type="Gene3D" id="3.40.50.300">
    <property type="entry name" value="P-loop containing nucleotide triphosphate hydrolases"/>
    <property type="match status" value="1"/>
</dbReference>
<accession>A0A923T8A3</accession>